<protein>
    <submittedName>
        <fullName evidence="7">Shikimate kinase</fullName>
    </submittedName>
</protein>
<keyword evidence="4 7" id="KW-0418">Kinase</keyword>
<dbReference type="GO" id="GO:0004765">
    <property type="term" value="F:shikimate kinase activity"/>
    <property type="evidence" value="ECO:0007669"/>
    <property type="project" value="TreeGrafter"/>
</dbReference>
<dbReference type="STRING" id="679901.Mzhil_0406"/>
<dbReference type="Gene3D" id="3.40.50.300">
    <property type="entry name" value="P-loop containing nucleotide triphosphate hydrolases"/>
    <property type="match status" value="1"/>
</dbReference>
<dbReference type="AlphaFoldDB" id="F7XPF3"/>
<dbReference type="PANTHER" id="PTHR21087:SF16">
    <property type="entry name" value="SHIKIMATE KINASE 1, CHLOROPLASTIC"/>
    <property type="match status" value="1"/>
</dbReference>
<keyword evidence="8" id="KW-1185">Reference proteome</keyword>
<evidence type="ECO:0000256" key="1">
    <source>
        <dbReference type="ARBA" id="ARBA00022605"/>
    </source>
</evidence>
<dbReference type="EMBL" id="CP002101">
    <property type="protein sequence ID" value="AEH60281.1"/>
    <property type="molecule type" value="Genomic_DNA"/>
</dbReference>
<keyword evidence="1" id="KW-0028">Amino-acid biosynthesis</keyword>
<dbReference type="Pfam" id="PF01202">
    <property type="entry name" value="SKI"/>
    <property type="match status" value="1"/>
</dbReference>
<dbReference type="GO" id="GO:0009073">
    <property type="term" value="P:aromatic amino acid family biosynthetic process"/>
    <property type="evidence" value="ECO:0007669"/>
    <property type="project" value="UniProtKB-KW"/>
</dbReference>
<evidence type="ECO:0000256" key="6">
    <source>
        <dbReference type="ARBA" id="ARBA00023141"/>
    </source>
</evidence>
<evidence type="ECO:0000256" key="4">
    <source>
        <dbReference type="ARBA" id="ARBA00022777"/>
    </source>
</evidence>
<evidence type="ECO:0000256" key="5">
    <source>
        <dbReference type="ARBA" id="ARBA00022840"/>
    </source>
</evidence>
<proteinExistence type="inferred from homology"/>
<evidence type="ECO:0000313" key="7">
    <source>
        <dbReference type="EMBL" id="AEH60281.1"/>
    </source>
</evidence>
<keyword evidence="6" id="KW-0057">Aromatic amino acid biosynthesis</keyword>
<dbReference type="PANTHER" id="PTHR21087">
    <property type="entry name" value="SHIKIMATE KINASE"/>
    <property type="match status" value="1"/>
</dbReference>
<dbReference type="InterPro" id="IPR000623">
    <property type="entry name" value="Shikimate_kinase/TSH1"/>
</dbReference>
<evidence type="ECO:0000256" key="3">
    <source>
        <dbReference type="ARBA" id="ARBA00022741"/>
    </source>
</evidence>
<keyword evidence="5" id="KW-0067">ATP-binding</keyword>
<dbReference type="CDD" id="cd00464">
    <property type="entry name" value="SK"/>
    <property type="match status" value="1"/>
</dbReference>
<dbReference type="GO" id="GO:0005524">
    <property type="term" value="F:ATP binding"/>
    <property type="evidence" value="ECO:0007669"/>
    <property type="project" value="UniProtKB-KW"/>
</dbReference>
<keyword evidence="3" id="KW-0547">Nucleotide-binding</keyword>
<evidence type="ECO:0000256" key="2">
    <source>
        <dbReference type="ARBA" id="ARBA00022679"/>
    </source>
</evidence>
<gene>
    <name evidence="7" type="ordered locus">Mzhil_0406</name>
</gene>
<dbReference type="KEGG" id="mzh:Mzhil_0406"/>
<dbReference type="PRINTS" id="PR01100">
    <property type="entry name" value="SHIKIMTKNASE"/>
</dbReference>
<dbReference type="GO" id="GO:0008652">
    <property type="term" value="P:amino acid biosynthetic process"/>
    <property type="evidence" value="ECO:0007669"/>
    <property type="project" value="UniProtKB-KW"/>
</dbReference>
<dbReference type="SUPFAM" id="SSF52540">
    <property type="entry name" value="P-loop containing nucleoside triphosphate hydrolases"/>
    <property type="match status" value="1"/>
</dbReference>
<reference evidence="7" key="1">
    <citation type="submission" date="2010-07" db="EMBL/GenBank/DDBJ databases">
        <title>The complete genome of Methanosalsum zhilinae DSM 4017.</title>
        <authorList>
            <consortium name="US DOE Joint Genome Institute (JGI-PGF)"/>
            <person name="Lucas S."/>
            <person name="Copeland A."/>
            <person name="Lapidus A."/>
            <person name="Glavina del Rio T."/>
            <person name="Dalin E."/>
            <person name="Tice H."/>
            <person name="Bruce D."/>
            <person name="Goodwin L."/>
            <person name="Pitluck S."/>
            <person name="Kyrpides N."/>
            <person name="Mavromatis K."/>
            <person name="Ovchinnikova G."/>
            <person name="Daligault H."/>
            <person name="Detter J.C."/>
            <person name="Han C."/>
            <person name="Tapia R."/>
            <person name="Larimer F."/>
            <person name="Land M."/>
            <person name="Hauser L."/>
            <person name="Markowitz V."/>
            <person name="Cheng J.-F."/>
            <person name="Hugenholtz P."/>
            <person name="Woyke T."/>
            <person name="Wu D."/>
            <person name="Spring S."/>
            <person name="Schueler E."/>
            <person name="Brambilla E."/>
            <person name="Klenk H.-P."/>
            <person name="Eisen J.A."/>
        </authorList>
    </citation>
    <scope>NUCLEOTIDE SEQUENCE</scope>
    <source>
        <strain evidence="7">DSM 4017</strain>
    </source>
</reference>
<dbReference type="InterPro" id="IPR031322">
    <property type="entry name" value="Shikimate/glucono_kinase"/>
</dbReference>
<sequence length="191" mass="21720">MTFNFLSTAIKLMLFEHQITDMRISLIGMAGVGKSTIGKALARRIGCQFIDVDRLIIADKGMKLQELIDRYGDNALIEIEEKAVISLNIDNDCVISPGGSVVYSEKAMKYLKEKTTIVFLDSPFKIIEERMRNPSGRGVIGLKKYTINEIFEQRYKLYQKYADITVKIDKASRINEIVNKILNETSKEDKT</sequence>
<dbReference type="Proteomes" id="UP000006622">
    <property type="component" value="Chromosome"/>
</dbReference>
<organism evidence="7 8">
    <name type="scientific">Methanosalsum zhilinae (strain DSM 4017 / NBRC 107636 / OCM 62 / WeN5)</name>
    <name type="common">Methanohalophilus zhilinae</name>
    <dbReference type="NCBI Taxonomy" id="679901"/>
    <lineage>
        <taxon>Archaea</taxon>
        <taxon>Methanobacteriati</taxon>
        <taxon>Methanobacteriota</taxon>
        <taxon>Stenosarchaea group</taxon>
        <taxon>Methanomicrobia</taxon>
        <taxon>Methanosarcinales</taxon>
        <taxon>Methanosarcinaceae</taxon>
        <taxon>Methanosalsum</taxon>
    </lineage>
</organism>
<dbReference type="HAMAP" id="MF_00109">
    <property type="entry name" value="Shikimate_kinase"/>
    <property type="match status" value="1"/>
</dbReference>
<dbReference type="InterPro" id="IPR027417">
    <property type="entry name" value="P-loop_NTPase"/>
</dbReference>
<name>F7XPF3_METZD</name>
<dbReference type="HOGENOM" id="CLU_057607_2_2_2"/>
<keyword evidence="2" id="KW-0808">Transferase</keyword>
<accession>F7XPF3</accession>
<evidence type="ECO:0000313" key="8">
    <source>
        <dbReference type="Proteomes" id="UP000006622"/>
    </source>
</evidence>
<dbReference type="GO" id="GO:0005829">
    <property type="term" value="C:cytosol"/>
    <property type="evidence" value="ECO:0007669"/>
    <property type="project" value="TreeGrafter"/>
</dbReference>